<dbReference type="GO" id="GO:0008270">
    <property type="term" value="F:zinc ion binding"/>
    <property type="evidence" value="ECO:0007669"/>
    <property type="project" value="UniProtKB-KW"/>
</dbReference>
<keyword evidence="10" id="KW-1185">Reference proteome</keyword>
<organism evidence="9 10">
    <name type="scientific">Popillia japonica</name>
    <name type="common">Japanese beetle</name>
    <dbReference type="NCBI Taxonomy" id="7064"/>
    <lineage>
        <taxon>Eukaryota</taxon>
        <taxon>Metazoa</taxon>
        <taxon>Ecdysozoa</taxon>
        <taxon>Arthropoda</taxon>
        <taxon>Hexapoda</taxon>
        <taxon>Insecta</taxon>
        <taxon>Pterygota</taxon>
        <taxon>Neoptera</taxon>
        <taxon>Endopterygota</taxon>
        <taxon>Coleoptera</taxon>
        <taxon>Polyphaga</taxon>
        <taxon>Scarabaeiformia</taxon>
        <taxon>Scarabaeidae</taxon>
        <taxon>Rutelinae</taxon>
        <taxon>Popillia</taxon>
    </lineage>
</organism>
<keyword evidence="2" id="KW-0548">Nucleotidyltransferase</keyword>
<name>A0AAW1LVJ0_POPJA</name>
<accession>A0AAW1LVJ0</accession>
<keyword evidence="4" id="KW-0378">Hydrolase</keyword>
<dbReference type="EMBL" id="JASPKY010000078">
    <property type="protein sequence ID" value="KAK9739165.1"/>
    <property type="molecule type" value="Genomic_DNA"/>
</dbReference>
<gene>
    <name evidence="9" type="ORF">QE152_g9257</name>
</gene>
<evidence type="ECO:0000256" key="1">
    <source>
        <dbReference type="ARBA" id="ARBA00022679"/>
    </source>
</evidence>
<dbReference type="InterPro" id="IPR043502">
    <property type="entry name" value="DNA/RNA_pol_sf"/>
</dbReference>
<dbReference type="SUPFAM" id="SSF56672">
    <property type="entry name" value="DNA/RNA polymerases"/>
    <property type="match status" value="1"/>
</dbReference>
<keyword evidence="5" id="KW-0479">Metal-binding</keyword>
<keyword evidence="5" id="KW-0862">Zinc</keyword>
<comment type="caution">
    <text evidence="9">The sequence shown here is derived from an EMBL/GenBank/DDBJ whole genome shotgun (WGS) entry which is preliminary data.</text>
</comment>
<evidence type="ECO:0000313" key="9">
    <source>
        <dbReference type="EMBL" id="KAK9739165.1"/>
    </source>
</evidence>
<keyword evidence="5" id="KW-0863">Zinc-finger</keyword>
<dbReference type="CDD" id="cd00303">
    <property type="entry name" value="retropepsin_like"/>
    <property type="match status" value="1"/>
</dbReference>
<dbReference type="Pfam" id="PF07727">
    <property type="entry name" value="RVT_2"/>
    <property type="match status" value="1"/>
</dbReference>
<evidence type="ECO:0000259" key="7">
    <source>
        <dbReference type="PROSITE" id="PS50158"/>
    </source>
</evidence>
<dbReference type="Pfam" id="PF00078">
    <property type="entry name" value="RVT_1"/>
    <property type="match status" value="1"/>
</dbReference>
<dbReference type="GO" id="GO:0016779">
    <property type="term" value="F:nucleotidyltransferase activity"/>
    <property type="evidence" value="ECO:0007669"/>
    <property type="project" value="UniProtKB-KW"/>
</dbReference>
<dbReference type="InterPro" id="IPR000477">
    <property type="entry name" value="RT_dom"/>
</dbReference>
<dbReference type="PROSITE" id="PS50878">
    <property type="entry name" value="RT_POL"/>
    <property type="match status" value="1"/>
</dbReference>
<dbReference type="PANTHER" id="PTHR37984">
    <property type="entry name" value="PROTEIN CBG26694"/>
    <property type="match status" value="1"/>
</dbReference>
<dbReference type="InterPro" id="IPR036875">
    <property type="entry name" value="Znf_CCHC_sf"/>
</dbReference>
<dbReference type="Gene3D" id="2.40.70.10">
    <property type="entry name" value="Acid Proteases"/>
    <property type="match status" value="1"/>
</dbReference>
<dbReference type="PANTHER" id="PTHR37984:SF5">
    <property type="entry name" value="PROTEIN NYNRIN-LIKE"/>
    <property type="match status" value="1"/>
</dbReference>
<dbReference type="Proteomes" id="UP001458880">
    <property type="component" value="Unassembled WGS sequence"/>
</dbReference>
<protein>
    <submittedName>
        <fullName evidence="9">Zinc knuckle</fullName>
    </submittedName>
</protein>
<feature type="region of interest" description="Disordered" evidence="6">
    <location>
        <begin position="37"/>
        <end position="65"/>
    </location>
</feature>
<dbReference type="GO" id="GO:0004519">
    <property type="term" value="F:endonuclease activity"/>
    <property type="evidence" value="ECO:0007669"/>
    <property type="project" value="UniProtKB-KW"/>
</dbReference>
<feature type="compositionally biased region" description="Basic and acidic residues" evidence="6">
    <location>
        <begin position="56"/>
        <end position="65"/>
    </location>
</feature>
<dbReference type="InterPro" id="IPR050951">
    <property type="entry name" value="Retrovirus_Pol_polyprotein"/>
</dbReference>
<dbReference type="Gene3D" id="4.10.60.10">
    <property type="entry name" value="Zinc finger, CCHC-type"/>
    <property type="match status" value="1"/>
</dbReference>
<evidence type="ECO:0000256" key="6">
    <source>
        <dbReference type="SAM" id="MobiDB-lite"/>
    </source>
</evidence>
<dbReference type="Gene3D" id="3.10.10.10">
    <property type="entry name" value="HIV Type 1 Reverse Transcriptase, subunit A, domain 1"/>
    <property type="match status" value="1"/>
</dbReference>
<evidence type="ECO:0000256" key="5">
    <source>
        <dbReference type="PROSITE-ProRule" id="PRU00047"/>
    </source>
</evidence>
<keyword evidence="4" id="KW-0255">Endonuclease</keyword>
<dbReference type="GO" id="GO:0071897">
    <property type="term" value="P:DNA biosynthetic process"/>
    <property type="evidence" value="ECO:0007669"/>
    <property type="project" value="UniProtKB-ARBA"/>
</dbReference>
<evidence type="ECO:0000259" key="8">
    <source>
        <dbReference type="PROSITE" id="PS50878"/>
    </source>
</evidence>
<dbReference type="SMART" id="SM00343">
    <property type="entry name" value="ZnF_C2HC"/>
    <property type="match status" value="2"/>
</dbReference>
<feature type="compositionally biased region" description="Acidic residues" evidence="6">
    <location>
        <begin position="37"/>
        <end position="55"/>
    </location>
</feature>
<dbReference type="PROSITE" id="PS50158">
    <property type="entry name" value="ZF_CCHC"/>
    <property type="match status" value="2"/>
</dbReference>
<dbReference type="CDD" id="cd01647">
    <property type="entry name" value="RT_LTR"/>
    <property type="match status" value="1"/>
</dbReference>
<dbReference type="SUPFAM" id="SSF50630">
    <property type="entry name" value="Acid proteases"/>
    <property type="match status" value="1"/>
</dbReference>
<dbReference type="GO" id="GO:0003676">
    <property type="term" value="F:nucleic acid binding"/>
    <property type="evidence" value="ECO:0007669"/>
    <property type="project" value="InterPro"/>
</dbReference>
<evidence type="ECO:0000256" key="2">
    <source>
        <dbReference type="ARBA" id="ARBA00022695"/>
    </source>
</evidence>
<evidence type="ECO:0000256" key="3">
    <source>
        <dbReference type="ARBA" id="ARBA00022722"/>
    </source>
</evidence>
<proteinExistence type="predicted"/>
<dbReference type="Pfam" id="PF00098">
    <property type="entry name" value="zf-CCHC"/>
    <property type="match status" value="1"/>
</dbReference>
<keyword evidence="1" id="KW-0808">Transferase</keyword>
<dbReference type="InterPro" id="IPR013103">
    <property type="entry name" value="RVT_2"/>
</dbReference>
<sequence>MLTVLRRKSNQKIAANYEYFDPKKIYAQVDEYETAEDIENSELEDDTQNISEDENRDISEADKTEKTTRLGRTVKRPDYLDEYYNLALYGLKDSPRCWNNKFNAEATKYGFTRSSYDSCLYYKKNVWLVIYVDDIIITGEDKEIQQCIIWLKREFNGKEMGQMKEFLRMSIERDKNTLKIRQTALIDKYIFMRKVASLCQELDMKEIKEQVVFGLHSKDLSNFRMSKEHADHDELYQDIMTYERITAARRGRMTTDRKEGLKEGRPTWRTTQTRETTRINEHTPNIRRVKCYNCNEEGHIATECTRPRRPRGSCYQCGSTEHLRTNCPGRITERTQSRDQHQAERRTLLVEDATVPAYIVSLNLEKDKYNIYVDAVLDSGSPITIICNTCVKDIDYNANDKEIQSDFRGINKSKLEVLGCIEFNAYVANISFKLKAFVVPDDVIPYKCLLGRDFITNSNLNISFINNKIVINPAVSTTDPFTVENNEILSICYVDQTELPDLNISSSITYNDRKRVIDTFKEYYIKPERPSKSTVNLEMKIVFDQNHVPFYFKHRRLSFAEKNIVKNIVDELLKEGIIRKINSEYSSPILLIKKHNRENEYRMVVDFRELNKHTLRDNNPLPIMQDHIDQLRGKRYFTCLDLKSAFHHVPIESSSIKYTSFVTPMGQYEYTRVPFGLKNSPAIFSRHRQCF</sequence>
<reference evidence="9 10" key="1">
    <citation type="journal article" date="2024" name="BMC Genomics">
        <title>De novo assembly and annotation of Popillia japonica's genome with initial clues to its potential as an invasive pest.</title>
        <authorList>
            <person name="Cucini C."/>
            <person name="Boschi S."/>
            <person name="Funari R."/>
            <person name="Cardaioli E."/>
            <person name="Iannotti N."/>
            <person name="Marturano G."/>
            <person name="Paoli F."/>
            <person name="Bruttini M."/>
            <person name="Carapelli A."/>
            <person name="Frati F."/>
            <person name="Nardi F."/>
        </authorList>
    </citation>
    <scope>NUCLEOTIDE SEQUENCE [LARGE SCALE GENOMIC DNA]</scope>
    <source>
        <strain evidence="9">DMR45628</strain>
    </source>
</reference>
<dbReference type="InterPro" id="IPR001878">
    <property type="entry name" value="Znf_CCHC"/>
</dbReference>
<feature type="domain" description="CCHC-type" evidence="7">
    <location>
        <begin position="290"/>
        <end position="306"/>
    </location>
</feature>
<dbReference type="SUPFAM" id="SSF57756">
    <property type="entry name" value="Retrovirus zinc finger-like domains"/>
    <property type="match status" value="1"/>
</dbReference>
<evidence type="ECO:0000256" key="4">
    <source>
        <dbReference type="ARBA" id="ARBA00022759"/>
    </source>
</evidence>
<feature type="domain" description="Reverse transcriptase" evidence="8">
    <location>
        <begin position="573"/>
        <end position="691"/>
    </location>
</feature>
<dbReference type="InterPro" id="IPR021109">
    <property type="entry name" value="Peptidase_aspartic_dom_sf"/>
</dbReference>
<evidence type="ECO:0000313" key="10">
    <source>
        <dbReference type="Proteomes" id="UP001458880"/>
    </source>
</evidence>
<dbReference type="AlphaFoldDB" id="A0AAW1LVJ0"/>
<feature type="domain" description="CCHC-type" evidence="7">
    <location>
        <begin position="314"/>
        <end position="328"/>
    </location>
</feature>
<keyword evidence="3" id="KW-0540">Nuclease</keyword>